<gene>
    <name evidence="1" type="ORF">SCF082_LOCUS51761</name>
</gene>
<evidence type="ECO:0000313" key="1">
    <source>
        <dbReference type="EMBL" id="CAK9111526.1"/>
    </source>
</evidence>
<name>A0ABP0SGV7_9DINO</name>
<evidence type="ECO:0000313" key="2">
    <source>
        <dbReference type="Proteomes" id="UP001642464"/>
    </source>
</evidence>
<reference evidence="1 2" key="1">
    <citation type="submission" date="2024-02" db="EMBL/GenBank/DDBJ databases">
        <authorList>
            <person name="Chen Y."/>
            <person name="Shah S."/>
            <person name="Dougan E. K."/>
            <person name="Thang M."/>
            <person name="Chan C."/>
        </authorList>
    </citation>
    <scope>NUCLEOTIDE SEQUENCE [LARGE SCALE GENOMIC DNA]</scope>
</reference>
<comment type="caution">
    <text evidence="1">The sequence shown here is derived from an EMBL/GenBank/DDBJ whole genome shotgun (WGS) entry which is preliminary data.</text>
</comment>
<dbReference type="Proteomes" id="UP001642464">
    <property type="component" value="Unassembled WGS sequence"/>
</dbReference>
<organism evidence="1 2">
    <name type="scientific">Durusdinium trenchii</name>
    <dbReference type="NCBI Taxonomy" id="1381693"/>
    <lineage>
        <taxon>Eukaryota</taxon>
        <taxon>Sar</taxon>
        <taxon>Alveolata</taxon>
        <taxon>Dinophyceae</taxon>
        <taxon>Suessiales</taxon>
        <taxon>Symbiodiniaceae</taxon>
        <taxon>Durusdinium</taxon>
    </lineage>
</organism>
<keyword evidence="2" id="KW-1185">Reference proteome</keyword>
<feature type="non-terminal residue" evidence="1">
    <location>
        <position position="1"/>
    </location>
</feature>
<accession>A0ABP0SGV7</accession>
<sequence>RRAKALEEVLSKVTTARLSLWGDQPGVSTLAGNSYVLNAVEYAKENPMTALWTAGPVVFSAVVGAARSTYNYFFPPQEGWLGGWDGGLLAGGAGATLFGGAAATTGWFGQPAPATSSWFGFGSQPAASSSWFGGGGSEPASSSWFGGAAAAGGTAAGATAGGLFGGLFGGWAKALTWRMNWVWILVMKRAVSNSEAGRPDSRCTQDAKEATVVWTKTNITKTPLKHPKMVAVSQQSVGSETATA</sequence>
<dbReference type="EMBL" id="CAXAMM010043749">
    <property type="protein sequence ID" value="CAK9111526.1"/>
    <property type="molecule type" value="Genomic_DNA"/>
</dbReference>
<protein>
    <submittedName>
        <fullName evidence="1">Uncharacterized protein</fullName>
    </submittedName>
</protein>
<proteinExistence type="predicted"/>